<comment type="caution">
    <text evidence="8">The sequence shown here is derived from an EMBL/GenBank/DDBJ whole genome shotgun (WGS) entry which is preliminary data.</text>
</comment>
<name>A0A2P6P215_ROSCH</name>
<keyword evidence="4" id="KW-0325">Glycoprotein</keyword>
<organism evidence="8 9">
    <name type="scientific">Rosa chinensis</name>
    <name type="common">China rose</name>
    <dbReference type="NCBI Taxonomy" id="74649"/>
    <lineage>
        <taxon>Eukaryota</taxon>
        <taxon>Viridiplantae</taxon>
        <taxon>Streptophyta</taxon>
        <taxon>Embryophyta</taxon>
        <taxon>Tracheophyta</taxon>
        <taxon>Spermatophyta</taxon>
        <taxon>Magnoliopsida</taxon>
        <taxon>eudicotyledons</taxon>
        <taxon>Gunneridae</taxon>
        <taxon>Pentapetalae</taxon>
        <taxon>rosids</taxon>
        <taxon>fabids</taxon>
        <taxon>Rosales</taxon>
        <taxon>Rosaceae</taxon>
        <taxon>Rosoideae</taxon>
        <taxon>Rosoideae incertae sedis</taxon>
        <taxon>Rosa</taxon>
    </lineage>
</organism>
<accession>A0A2P6P215</accession>
<dbReference type="PANTHER" id="PTHR20961:SF5">
    <property type="entry name" value="GLYCOSYLTRANSFERASE-RELATED"/>
    <property type="match status" value="1"/>
</dbReference>
<protein>
    <submittedName>
        <fullName evidence="8">Putative glycosyltransferase 61</fullName>
    </submittedName>
</protein>
<dbReference type="AlphaFoldDB" id="A0A2P6P215"/>
<dbReference type="EMBL" id="PDCK01000045">
    <property type="protein sequence ID" value="PRQ15969.1"/>
    <property type="molecule type" value="Genomic_DNA"/>
</dbReference>
<dbReference type="OMA" id="MSHARKW"/>
<dbReference type="GO" id="GO:0000139">
    <property type="term" value="C:Golgi membrane"/>
    <property type="evidence" value="ECO:0007669"/>
    <property type="project" value="UniProtKB-SubCell"/>
</dbReference>
<sequence>MYDSILARSFSRHEQKKLGYGAFLCCLLIALCFCTVLKPSLNPLPPLNLQRSLGVRNKILALMESNKESNSSEHVIKTKVDRIIKTEEFKNASLIHEDEVEDSKQEQKNESITDSVTTSPISSSGDDDDQETKIVEVVTKSVEPIICNVKQPRTEYCEVNGDARVDGKSSSVIVASSQLEMSSASNSSWTIRTYARKEDPTAMSHARKWFVRPASTDDQEFPQCSRNHNVPAILFSSGGYTGNHFHDFTDVVIPLFITSRKYKGEVQFLVTDIRPFWIEKFKAVLKGLSNYQFIDIDKEQVVHCFPSITVGLIRHGKELSINDPSKYSLSMKDFRKFLRTTYSLKKVNAIRVKDGQRKKPRLLIIPRKRTRSFTNTVEIMRMAKRLGYKVSVAEASMDVAKFAELVNSCDVLMGVHGAGLTNILFLPENAVFIQILPVGGFEWLAATDFGEPSQDMNLKYLEYKISNEESTLIQQYPLDHAVFTDPYSIGKQGWEAFKSIFLDKQNVKLNVNRFKPTLLKALELLHHFNGLVLKRLQYAAFSFIEVVAKKLEPIFCNFKERRTEYCEINTDVRVAAKSSSVFVASSQMDMLADGNTSWTIRPYARKEDATAMSHARKWFVRPLSTDHQEIPQCTQNHSVPALLFSTGGFTGNHFHDFTDVGEVQFLITDTRLWWIKKFQEVLKRLSNYQFIDIDKEQVVHCFPSITVGLIRHEKELTINDRSNYSLSMKDFRKFLRTTYSLKKANAIRVRDGQHQKSWLLIIPRKRTRSFTNTGEIGRMARSLGYKVSVAEAVAMNVTKFAQLVNSCDVLMGVHGAGLTNILFLPDNAILIQILPFGGYEWTAKTAFGNPSQDIYESQVHGV</sequence>
<dbReference type="PANTHER" id="PTHR20961">
    <property type="entry name" value="GLYCOSYLTRANSFERASE"/>
    <property type="match status" value="1"/>
</dbReference>
<proteinExistence type="predicted"/>
<feature type="domain" description="Glycosyltransferase 61 catalytic" evidence="7">
    <location>
        <begin position="328"/>
        <end position="433"/>
    </location>
</feature>
<dbReference type="Pfam" id="PF04577">
    <property type="entry name" value="Glyco_transf_61"/>
    <property type="match status" value="2"/>
</dbReference>
<gene>
    <name evidence="8" type="ORF">RchiOBHm_Chr7g0179171</name>
</gene>
<dbReference type="Gramene" id="PRQ15969">
    <property type="protein sequence ID" value="PRQ15969"/>
    <property type="gene ID" value="RchiOBHm_Chr7g0179171"/>
</dbReference>
<keyword evidence="6" id="KW-1133">Transmembrane helix</keyword>
<evidence type="ECO:0000256" key="1">
    <source>
        <dbReference type="ARBA" id="ARBA00004323"/>
    </source>
</evidence>
<feature type="transmembrane region" description="Helical" evidence="6">
    <location>
        <begin position="20"/>
        <end position="41"/>
    </location>
</feature>
<evidence type="ECO:0000313" key="8">
    <source>
        <dbReference type="EMBL" id="PRQ15969.1"/>
    </source>
</evidence>
<dbReference type="GO" id="GO:0016763">
    <property type="term" value="F:pentosyltransferase activity"/>
    <property type="evidence" value="ECO:0007669"/>
    <property type="project" value="UniProtKB-ARBA"/>
</dbReference>
<evidence type="ECO:0000256" key="3">
    <source>
        <dbReference type="ARBA" id="ARBA00022679"/>
    </source>
</evidence>
<reference evidence="8 9" key="1">
    <citation type="journal article" date="2018" name="Nat. Genet.">
        <title>The Rosa genome provides new insights in the design of modern roses.</title>
        <authorList>
            <person name="Bendahmane M."/>
        </authorList>
    </citation>
    <scope>NUCLEOTIDE SEQUENCE [LARGE SCALE GENOMIC DNA]</scope>
    <source>
        <strain evidence="9">cv. Old Blush</strain>
    </source>
</reference>
<feature type="domain" description="Glycosyltransferase 61 catalytic" evidence="7">
    <location>
        <begin position="723"/>
        <end position="830"/>
    </location>
</feature>
<keyword evidence="6" id="KW-0472">Membrane</keyword>
<evidence type="ECO:0000256" key="5">
    <source>
        <dbReference type="SAM" id="MobiDB-lite"/>
    </source>
</evidence>
<feature type="compositionally biased region" description="Polar residues" evidence="5">
    <location>
        <begin position="112"/>
        <end position="124"/>
    </location>
</feature>
<evidence type="ECO:0000256" key="2">
    <source>
        <dbReference type="ARBA" id="ARBA00022676"/>
    </source>
</evidence>
<feature type="region of interest" description="Disordered" evidence="5">
    <location>
        <begin position="96"/>
        <end position="132"/>
    </location>
</feature>
<comment type="subcellular location">
    <subcellularLocation>
        <location evidence="1">Golgi apparatus membrane</location>
        <topology evidence="1">Single-pass type II membrane protein</topology>
    </subcellularLocation>
</comment>
<keyword evidence="3 8" id="KW-0808">Transferase</keyword>
<feature type="compositionally biased region" description="Basic and acidic residues" evidence="5">
    <location>
        <begin position="102"/>
        <end position="111"/>
    </location>
</feature>
<keyword evidence="6" id="KW-0812">Transmembrane</keyword>
<evidence type="ECO:0000256" key="6">
    <source>
        <dbReference type="SAM" id="Phobius"/>
    </source>
</evidence>
<evidence type="ECO:0000256" key="4">
    <source>
        <dbReference type="ARBA" id="ARBA00023180"/>
    </source>
</evidence>
<keyword evidence="2" id="KW-0328">Glycosyltransferase</keyword>
<keyword evidence="9" id="KW-1185">Reference proteome</keyword>
<dbReference type="Proteomes" id="UP000238479">
    <property type="component" value="Chromosome 7"/>
</dbReference>
<evidence type="ECO:0000313" key="9">
    <source>
        <dbReference type="Proteomes" id="UP000238479"/>
    </source>
</evidence>
<dbReference type="InterPro" id="IPR049625">
    <property type="entry name" value="Glyco_transf_61_cat"/>
</dbReference>
<dbReference type="InterPro" id="IPR007657">
    <property type="entry name" value="Glycosyltransferase_61"/>
</dbReference>
<evidence type="ECO:0000259" key="7">
    <source>
        <dbReference type="Pfam" id="PF04577"/>
    </source>
</evidence>